<accession>A0ABV1FU93</accession>
<gene>
    <name evidence="2" type="ORF">AAAT87_00280</name>
</gene>
<sequence length="83" mass="9425">MKQLFLYLWFICMSTLTYAQQVTLSGKVEDAYTGNGLQGVMVTIRPAAGNRILKFTKTQADGSFFEWRKVVCCQSAFYRPGLE</sequence>
<comment type="caution">
    <text evidence="2">The sequence shown here is derived from an EMBL/GenBank/DDBJ whole genome shotgun (WGS) entry which is preliminary data.</text>
</comment>
<keyword evidence="1" id="KW-0732">Signal</keyword>
<organism evidence="2 3">
    <name type="scientific">Segatella sinensis</name>
    <dbReference type="NCBI Taxonomy" id="3085167"/>
    <lineage>
        <taxon>Bacteria</taxon>
        <taxon>Pseudomonadati</taxon>
        <taxon>Bacteroidota</taxon>
        <taxon>Bacteroidia</taxon>
        <taxon>Bacteroidales</taxon>
        <taxon>Prevotellaceae</taxon>
        <taxon>Segatella</taxon>
    </lineage>
</organism>
<name>A0ABV1FU93_9BACT</name>
<reference evidence="2 3" key="1">
    <citation type="submission" date="2024-04" db="EMBL/GenBank/DDBJ databases">
        <title>Human intestinal bacterial collection.</title>
        <authorList>
            <person name="Pauvert C."/>
            <person name="Hitch T.C.A."/>
            <person name="Clavel T."/>
        </authorList>
    </citation>
    <scope>NUCLEOTIDE SEQUENCE [LARGE SCALE GENOMIC DNA]</scope>
    <source>
        <strain evidence="2 3">CLA-AA-H174</strain>
    </source>
</reference>
<evidence type="ECO:0000256" key="1">
    <source>
        <dbReference type="SAM" id="SignalP"/>
    </source>
</evidence>
<dbReference type="EMBL" id="JBBNGE010000001">
    <property type="protein sequence ID" value="MEQ2506720.1"/>
    <property type="molecule type" value="Genomic_DNA"/>
</dbReference>
<dbReference type="Proteomes" id="UP001465717">
    <property type="component" value="Unassembled WGS sequence"/>
</dbReference>
<keyword evidence="3" id="KW-1185">Reference proteome</keyword>
<feature type="signal peptide" evidence="1">
    <location>
        <begin position="1"/>
        <end position="19"/>
    </location>
</feature>
<evidence type="ECO:0000313" key="3">
    <source>
        <dbReference type="Proteomes" id="UP001465717"/>
    </source>
</evidence>
<proteinExistence type="predicted"/>
<evidence type="ECO:0000313" key="2">
    <source>
        <dbReference type="EMBL" id="MEQ2506720.1"/>
    </source>
</evidence>
<protein>
    <submittedName>
        <fullName evidence="2">Uncharacterized protein</fullName>
    </submittedName>
</protein>
<feature type="chain" id="PRO_5045453487" evidence="1">
    <location>
        <begin position="20"/>
        <end position="83"/>
    </location>
</feature>
<dbReference type="RefSeq" id="WP_349225297.1">
    <property type="nucleotide sequence ID" value="NZ_JBBNFG020000001.1"/>
</dbReference>